<dbReference type="InterPro" id="IPR006094">
    <property type="entry name" value="Oxid_FAD_bind_N"/>
</dbReference>
<dbReference type="PANTHER" id="PTHR11748">
    <property type="entry name" value="D-LACTATE DEHYDROGENASE"/>
    <property type="match status" value="1"/>
</dbReference>
<dbReference type="AlphaFoldDB" id="A0A7R8AQN9"/>
<evidence type="ECO:0000313" key="3">
    <source>
        <dbReference type="Proteomes" id="UP000654913"/>
    </source>
</evidence>
<dbReference type="GO" id="GO:1903457">
    <property type="term" value="P:lactate catabolic process"/>
    <property type="evidence" value="ECO:0007669"/>
    <property type="project" value="TreeGrafter"/>
</dbReference>
<evidence type="ECO:0000259" key="1">
    <source>
        <dbReference type="PROSITE" id="PS51387"/>
    </source>
</evidence>
<evidence type="ECO:0000313" key="2">
    <source>
        <dbReference type="EMBL" id="BCS28479.1"/>
    </source>
</evidence>
<dbReference type="GO" id="GO:0008720">
    <property type="term" value="F:D-lactate dehydrogenase (NAD+) activity"/>
    <property type="evidence" value="ECO:0007669"/>
    <property type="project" value="TreeGrafter"/>
</dbReference>
<dbReference type="GO" id="GO:0071949">
    <property type="term" value="F:FAD binding"/>
    <property type="evidence" value="ECO:0007669"/>
    <property type="project" value="InterPro"/>
</dbReference>
<sequence>MSSIIRGLRLQFRHRFLTRQIASTRFAAAQLSRPVPINNGPEPQRRSTSPWINLLLAAGLGSIVTGSVILYHPQSQDTRNEKEMVYATREEMRKAVSEIQRKLGEESISTDDEDLVTHGYSEWSSINIDSLPVAVAFPKSTEEVATIARICHEYRVPMIPYSGGSSVEGHFSAPFGGVSVDFLHMDRIVEFHPDE</sequence>
<dbReference type="Gene3D" id="3.30.43.10">
    <property type="entry name" value="Uridine Diphospho-n-acetylenolpyruvylglucosamine Reductase, domain 2"/>
    <property type="match status" value="1"/>
</dbReference>
<dbReference type="GeneID" id="64978476"/>
<dbReference type="PROSITE" id="PS51387">
    <property type="entry name" value="FAD_PCMH"/>
    <property type="match status" value="1"/>
</dbReference>
<feature type="domain" description="FAD-binding PCMH-type" evidence="1">
    <location>
        <begin position="128"/>
        <end position="195"/>
    </location>
</feature>
<dbReference type="InterPro" id="IPR016167">
    <property type="entry name" value="FAD-bd_PCMH_sub1"/>
</dbReference>
<reference evidence="2" key="1">
    <citation type="submission" date="2021-01" db="EMBL/GenBank/DDBJ databases">
        <authorList>
            <consortium name="Aspergillus puulaauensis MK2 genome sequencing consortium"/>
            <person name="Kazuki M."/>
            <person name="Futagami T."/>
        </authorList>
    </citation>
    <scope>NUCLEOTIDE SEQUENCE</scope>
    <source>
        <strain evidence="2">MK2</strain>
    </source>
</reference>
<dbReference type="GO" id="GO:0004458">
    <property type="term" value="F:D-lactate dehydrogenase (cytochrome) activity"/>
    <property type="evidence" value="ECO:0007669"/>
    <property type="project" value="TreeGrafter"/>
</dbReference>
<dbReference type="KEGG" id="apuu:APUU_70049A"/>
<dbReference type="Proteomes" id="UP000654913">
    <property type="component" value="Chromosome 7"/>
</dbReference>
<gene>
    <name evidence="2" type="ORF">APUU_70049A</name>
</gene>
<reference evidence="2" key="2">
    <citation type="submission" date="2021-02" db="EMBL/GenBank/DDBJ databases">
        <title>Aspergillus puulaauensis MK2 genome sequence.</title>
        <authorList>
            <person name="Futagami T."/>
            <person name="Mori K."/>
            <person name="Kadooka C."/>
            <person name="Tanaka T."/>
        </authorList>
    </citation>
    <scope>NUCLEOTIDE SEQUENCE</scope>
    <source>
        <strain evidence="2">MK2</strain>
    </source>
</reference>
<dbReference type="SUPFAM" id="SSF56176">
    <property type="entry name" value="FAD-binding/transporter-associated domain-like"/>
    <property type="match status" value="1"/>
</dbReference>
<protein>
    <recommendedName>
        <fullName evidence="1">FAD-binding PCMH-type domain-containing protein</fullName>
    </recommendedName>
</protein>
<organism evidence="2 3">
    <name type="scientific">Aspergillus puulaauensis</name>
    <dbReference type="NCBI Taxonomy" id="1220207"/>
    <lineage>
        <taxon>Eukaryota</taxon>
        <taxon>Fungi</taxon>
        <taxon>Dikarya</taxon>
        <taxon>Ascomycota</taxon>
        <taxon>Pezizomycotina</taxon>
        <taxon>Eurotiomycetes</taxon>
        <taxon>Eurotiomycetidae</taxon>
        <taxon>Eurotiales</taxon>
        <taxon>Aspergillaceae</taxon>
        <taxon>Aspergillus</taxon>
    </lineage>
</organism>
<keyword evidence="3" id="KW-1185">Reference proteome</keyword>
<dbReference type="Pfam" id="PF01565">
    <property type="entry name" value="FAD_binding_4"/>
    <property type="match status" value="1"/>
</dbReference>
<dbReference type="RefSeq" id="XP_041560665.1">
    <property type="nucleotide sequence ID" value="XM_041694878.1"/>
</dbReference>
<proteinExistence type="predicted"/>
<dbReference type="PANTHER" id="PTHR11748:SF111">
    <property type="entry name" value="D-LACTATE DEHYDROGENASE, MITOCHONDRIAL-RELATED"/>
    <property type="match status" value="1"/>
</dbReference>
<name>A0A7R8AQN9_9EURO</name>
<accession>A0A7R8AQN9</accession>
<dbReference type="InterPro" id="IPR036318">
    <property type="entry name" value="FAD-bd_PCMH-like_sf"/>
</dbReference>
<dbReference type="EMBL" id="AP024449">
    <property type="protein sequence ID" value="BCS28479.1"/>
    <property type="molecule type" value="Genomic_DNA"/>
</dbReference>
<dbReference type="OrthoDB" id="7786253at2759"/>
<dbReference type="GO" id="GO:0005739">
    <property type="term" value="C:mitochondrion"/>
    <property type="evidence" value="ECO:0007669"/>
    <property type="project" value="TreeGrafter"/>
</dbReference>
<dbReference type="InterPro" id="IPR016166">
    <property type="entry name" value="FAD-bd_PCMH"/>
</dbReference>